<organism evidence="2 3">
    <name type="scientific">Toxocara canis</name>
    <name type="common">Canine roundworm</name>
    <dbReference type="NCBI Taxonomy" id="6265"/>
    <lineage>
        <taxon>Eukaryota</taxon>
        <taxon>Metazoa</taxon>
        <taxon>Ecdysozoa</taxon>
        <taxon>Nematoda</taxon>
        <taxon>Chromadorea</taxon>
        <taxon>Rhabditida</taxon>
        <taxon>Spirurina</taxon>
        <taxon>Ascaridomorpha</taxon>
        <taxon>Ascaridoidea</taxon>
        <taxon>Toxocaridae</taxon>
        <taxon>Toxocara</taxon>
    </lineage>
</organism>
<evidence type="ECO:0000313" key="1">
    <source>
        <dbReference type="EMBL" id="VDM48789.1"/>
    </source>
</evidence>
<dbReference type="AlphaFoldDB" id="A0A183V9P8"/>
<gene>
    <name evidence="1" type="ORF">TCNE_LOCUS17468</name>
</gene>
<dbReference type="EMBL" id="UYWY01024475">
    <property type="protein sequence ID" value="VDM48789.1"/>
    <property type="molecule type" value="Genomic_DNA"/>
</dbReference>
<accession>A0A183V9P8</accession>
<protein>
    <submittedName>
        <fullName evidence="3">Secreted protein</fullName>
    </submittedName>
</protein>
<evidence type="ECO:0000313" key="2">
    <source>
        <dbReference type="Proteomes" id="UP000050794"/>
    </source>
</evidence>
<dbReference type="Proteomes" id="UP000050794">
    <property type="component" value="Unassembled WGS sequence"/>
</dbReference>
<evidence type="ECO:0000313" key="3">
    <source>
        <dbReference type="WBParaSite" id="TCNE_0001746901-mRNA-1"/>
    </source>
</evidence>
<proteinExistence type="predicted"/>
<sequence>MRVAWHRRMACIDVCSMHGILTLTARNADLTIGNGERRREGRRNDEVECRGRRQAQTDLCMQIRTYVCRKGRLDKNAKQRQRQTKKRYSD</sequence>
<reference evidence="3" key="1">
    <citation type="submission" date="2016-06" db="UniProtKB">
        <authorList>
            <consortium name="WormBaseParasite"/>
        </authorList>
    </citation>
    <scope>IDENTIFICATION</scope>
</reference>
<name>A0A183V9P8_TOXCA</name>
<dbReference type="WBParaSite" id="TCNE_0001746901-mRNA-1">
    <property type="protein sequence ID" value="TCNE_0001746901-mRNA-1"/>
    <property type="gene ID" value="TCNE_0001746901"/>
</dbReference>
<reference evidence="1 2" key="2">
    <citation type="submission" date="2018-11" db="EMBL/GenBank/DDBJ databases">
        <authorList>
            <consortium name="Pathogen Informatics"/>
        </authorList>
    </citation>
    <scope>NUCLEOTIDE SEQUENCE [LARGE SCALE GENOMIC DNA]</scope>
</reference>
<keyword evidence="2" id="KW-1185">Reference proteome</keyword>